<sequence>MAWVTGSAFTEKPVANANTLPFIAVNREIGLSVTGTYRGTASNSEAHYSCDYAGRPSYNYSDMYGRTRWSGWMPGFRAQP</sequence>
<name>A0ABX0KC70_9PROT</name>
<evidence type="ECO:0000313" key="1">
    <source>
        <dbReference type="EMBL" id="NHO34042.1"/>
    </source>
</evidence>
<reference evidence="1 2" key="1">
    <citation type="journal article" date="2020" name="Int. J. Syst. Evol. Microbiol.">
        <title>Novel acetic acid bacteria from cider fermentations: Acetobacter conturbans sp. nov. and Acetobacter fallax sp. nov.</title>
        <authorList>
            <person name="Sombolestani A.S."/>
            <person name="Cleenwerck I."/>
            <person name="Cnockaert M."/>
            <person name="Borremans W."/>
            <person name="Wieme A.D."/>
            <person name="De Vuyst L."/>
            <person name="Vandamme P."/>
        </authorList>
    </citation>
    <scope>NUCLEOTIDE SEQUENCE [LARGE SCALE GENOMIC DNA]</scope>
    <source>
        <strain evidence="1 2">LMG 1637</strain>
    </source>
</reference>
<organism evidence="1 2">
    <name type="scientific">Acetobacter fallax</name>
    <dbReference type="NCBI Taxonomy" id="1737473"/>
    <lineage>
        <taxon>Bacteria</taxon>
        <taxon>Pseudomonadati</taxon>
        <taxon>Pseudomonadota</taxon>
        <taxon>Alphaproteobacteria</taxon>
        <taxon>Acetobacterales</taxon>
        <taxon>Acetobacteraceae</taxon>
        <taxon>Acetobacter</taxon>
    </lineage>
</organism>
<protein>
    <recommendedName>
        <fullName evidence="3">TonB-dependent receptor</fullName>
    </recommendedName>
</protein>
<dbReference type="RefSeq" id="WP_173579003.1">
    <property type="nucleotide sequence ID" value="NZ_WOSX01000048.1"/>
</dbReference>
<keyword evidence="2" id="KW-1185">Reference proteome</keyword>
<evidence type="ECO:0008006" key="3">
    <source>
        <dbReference type="Google" id="ProtNLM"/>
    </source>
</evidence>
<dbReference type="Proteomes" id="UP000615326">
    <property type="component" value="Unassembled WGS sequence"/>
</dbReference>
<proteinExistence type="predicted"/>
<gene>
    <name evidence="1" type="ORF">GOB84_16125</name>
</gene>
<dbReference type="EMBL" id="WOSW01000050">
    <property type="protein sequence ID" value="NHO34042.1"/>
    <property type="molecule type" value="Genomic_DNA"/>
</dbReference>
<accession>A0ABX0KC70</accession>
<evidence type="ECO:0000313" key="2">
    <source>
        <dbReference type="Proteomes" id="UP000615326"/>
    </source>
</evidence>
<comment type="caution">
    <text evidence="1">The sequence shown here is derived from an EMBL/GenBank/DDBJ whole genome shotgun (WGS) entry which is preliminary data.</text>
</comment>